<evidence type="ECO:0000313" key="2">
    <source>
        <dbReference type="Proteomes" id="UP000193136"/>
    </source>
</evidence>
<gene>
    <name evidence="1" type="ORF">B5V00_09085</name>
</gene>
<proteinExistence type="predicted"/>
<evidence type="ECO:0000313" key="1">
    <source>
        <dbReference type="EMBL" id="ORJ59818.1"/>
    </source>
</evidence>
<organism evidence="1 2">
    <name type="scientific">Geothermobacter hydrogeniphilus</name>
    <dbReference type="NCBI Taxonomy" id="1969733"/>
    <lineage>
        <taxon>Bacteria</taxon>
        <taxon>Pseudomonadati</taxon>
        <taxon>Thermodesulfobacteriota</taxon>
        <taxon>Desulfuromonadia</taxon>
        <taxon>Desulfuromonadales</taxon>
        <taxon>Geothermobacteraceae</taxon>
        <taxon>Geothermobacter</taxon>
    </lineage>
</organism>
<keyword evidence="2" id="KW-1185">Reference proteome</keyword>
<dbReference type="STRING" id="1969733.B5V00_09085"/>
<reference evidence="1 2" key="1">
    <citation type="submission" date="2017-03" db="EMBL/GenBank/DDBJ databases">
        <title>Genome sequence of Geothermobacter sp. EPR-M, Deep-Sea Iron Reducer.</title>
        <authorList>
            <person name="Tully B."/>
            <person name="Savalia P."/>
            <person name="Abuyen K."/>
            <person name="Baughan C."/>
            <person name="Romero E."/>
            <person name="Ronkowski C."/>
            <person name="Torres B."/>
            <person name="Tremblay J."/>
            <person name="Trujillo A."/>
            <person name="Tyler M."/>
            <person name="Perez-Rodriguez I."/>
            <person name="Amend J."/>
        </authorList>
    </citation>
    <scope>NUCLEOTIDE SEQUENCE [LARGE SCALE GENOMIC DNA]</scope>
    <source>
        <strain evidence="1 2">EPR-M</strain>
    </source>
</reference>
<dbReference type="EMBL" id="NAAD01000010">
    <property type="protein sequence ID" value="ORJ59818.1"/>
    <property type="molecule type" value="Genomic_DNA"/>
</dbReference>
<comment type="caution">
    <text evidence="1">The sequence shown here is derived from an EMBL/GenBank/DDBJ whole genome shotgun (WGS) entry which is preliminary data.</text>
</comment>
<accession>A0A1X0Y3Y7</accession>
<dbReference type="RefSeq" id="WP_085010468.1">
    <property type="nucleotide sequence ID" value="NZ_NAAD01000010.1"/>
</dbReference>
<dbReference type="AlphaFoldDB" id="A0A1X0Y3Y7"/>
<sequence length="69" mass="8091">MKEKKHPCPDCRMCQWCSDDRCRLCLKSGTGCRKKLSMAEQIALYEELNCVPCRAQAKNRLHHPDKRIK</sequence>
<dbReference type="OrthoDB" id="5398658at2"/>
<protein>
    <submittedName>
        <fullName evidence="1">Uncharacterized protein</fullName>
    </submittedName>
</protein>
<name>A0A1X0Y3Y7_9BACT</name>
<dbReference type="Proteomes" id="UP000193136">
    <property type="component" value="Unassembled WGS sequence"/>
</dbReference>